<keyword evidence="3" id="KW-0238">DNA-binding</keyword>
<dbReference type="Pfam" id="PF03466">
    <property type="entry name" value="LysR_substrate"/>
    <property type="match status" value="1"/>
</dbReference>
<proteinExistence type="inferred from homology"/>
<comment type="similarity">
    <text evidence="1">Belongs to the LysR transcriptional regulatory family.</text>
</comment>
<dbReference type="Pfam" id="PF00126">
    <property type="entry name" value="HTH_1"/>
    <property type="match status" value="1"/>
</dbReference>
<organism evidence="6 7">
    <name type="scientific">Pseudomonas fluorescens</name>
    <dbReference type="NCBI Taxonomy" id="294"/>
    <lineage>
        <taxon>Bacteria</taxon>
        <taxon>Pseudomonadati</taxon>
        <taxon>Pseudomonadota</taxon>
        <taxon>Gammaproteobacteria</taxon>
        <taxon>Pseudomonadales</taxon>
        <taxon>Pseudomonadaceae</taxon>
        <taxon>Pseudomonas</taxon>
    </lineage>
</organism>
<reference evidence="6 7" key="1">
    <citation type="submission" date="2019-09" db="EMBL/GenBank/DDBJ databases">
        <authorList>
            <person name="Chandra G."/>
            <person name="Truman W A."/>
        </authorList>
    </citation>
    <scope>NUCLEOTIDE SEQUENCE [LARGE SCALE GENOMIC DNA]</scope>
    <source>
        <strain evidence="6">PS710</strain>
    </source>
</reference>
<protein>
    <submittedName>
        <fullName evidence="6">HTH-type transcriptional regulator TfdS</fullName>
    </submittedName>
</protein>
<keyword evidence="4" id="KW-0804">Transcription</keyword>
<gene>
    <name evidence="6" type="primary">tfdS_1</name>
    <name evidence="6" type="ORF">PS710_01134</name>
</gene>
<dbReference type="EMBL" id="CABVHW010000002">
    <property type="protein sequence ID" value="VVN81207.1"/>
    <property type="molecule type" value="Genomic_DNA"/>
</dbReference>
<evidence type="ECO:0000256" key="2">
    <source>
        <dbReference type="ARBA" id="ARBA00023015"/>
    </source>
</evidence>
<evidence type="ECO:0000256" key="1">
    <source>
        <dbReference type="ARBA" id="ARBA00009437"/>
    </source>
</evidence>
<dbReference type="GO" id="GO:0032993">
    <property type="term" value="C:protein-DNA complex"/>
    <property type="evidence" value="ECO:0007669"/>
    <property type="project" value="TreeGrafter"/>
</dbReference>
<sequence>MDLRQLRYFIAVAEQGSISAAAIKVHIAQPALTRQIHALEEGLGTPLFHRTTRGVVLTDAGEILLTDARRLVDDAEAARERAKRAGRGEIGHLSVALPVVQTLAPMTAEMLRKYREEVPGVSITLRHLLSAEQTALLSSGRLDVGVLLVRPTDDPLFRGIHIFSEKMLLAYPAAWQWEKGRPQSLRDLNDLDFVWLHRNEAPAWHDKLIHCFYDAGFIPNASILGGDAAAMLTLVSAGMGCTVLPESVKRIAPTTVAFMEIPDLKLTQHWELVWRADNRSSSLMRFIDVVTRYFGDSSESISSSTDGVLNKL</sequence>
<dbReference type="PANTHER" id="PTHR30346">
    <property type="entry name" value="TRANSCRIPTIONAL DUAL REGULATOR HCAR-RELATED"/>
    <property type="match status" value="1"/>
</dbReference>
<dbReference type="Proteomes" id="UP000381093">
    <property type="component" value="Unassembled WGS sequence"/>
</dbReference>
<dbReference type="GO" id="GO:0003677">
    <property type="term" value="F:DNA binding"/>
    <property type="evidence" value="ECO:0007669"/>
    <property type="project" value="UniProtKB-KW"/>
</dbReference>
<dbReference type="InterPro" id="IPR036390">
    <property type="entry name" value="WH_DNA-bd_sf"/>
</dbReference>
<accession>A0A5E7AX80</accession>
<dbReference type="InterPro" id="IPR000847">
    <property type="entry name" value="LysR_HTH_N"/>
</dbReference>
<dbReference type="PANTHER" id="PTHR30346:SF17">
    <property type="entry name" value="LYSR FAMILY TRANSCRIPTIONAL REGULATOR"/>
    <property type="match status" value="1"/>
</dbReference>
<dbReference type="Gene3D" id="3.40.190.10">
    <property type="entry name" value="Periplasmic binding protein-like II"/>
    <property type="match status" value="2"/>
</dbReference>
<evidence type="ECO:0000256" key="3">
    <source>
        <dbReference type="ARBA" id="ARBA00023125"/>
    </source>
</evidence>
<dbReference type="InterPro" id="IPR005119">
    <property type="entry name" value="LysR_subst-bd"/>
</dbReference>
<dbReference type="SUPFAM" id="SSF53850">
    <property type="entry name" value="Periplasmic binding protein-like II"/>
    <property type="match status" value="1"/>
</dbReference>
<dbReference type="CDD" id="cd08414">
    <property type="entry name" value="PBP2_LTTR_aromatics_like"/>
    <property type="match status" value="1"/>
</dbReference>
<dbReference type="PROSITE" id="PS50931">
    <property type="entry name" value="HTH_LYSR"/>
    <property type="match status" value="1"/>
</dbReference>
<feature type="domain" description="HTH lysR-type" evidence="5">
    <location>
        <begin position="1"/>
        <end position="58"/>
    </location>
</feature>
<dbReference type="GO" id="GO:0003700">
    <property type="term" value="F:DNA-binding transcription factor activity"/>
    <property type="evidence" value="ECO:0007669"/>
    <property type="project" value="InterPro"/>
</dbReference>
<evidence type="ECO:0000313" key="7">
    <source>
        <dbReference type="Proteomes" id="UP000381093"/>
    </source>
</evidence>
<evidence type="ECO:0000313" key="6">
    <source>
        <dbReference type="EMBL" id="VVN81207.1"/>
    </source>
</evidence>
<keyword evidence="2" id="KW-0805">Transcription regulation</keyword>
<dbReference type="SUPFAM" id="SSF46785">
    <property type="entry name" value="Winged helix' DNA-binding domain"/>
    <property type="match status" value="1"/>
</dbReference>
<dbReference type="Gene3D" id="1.10.10.10">
    <property type="entry name" value="Winged helix-like DNA-binding domain superfamily/Winged helix DNA-binding domain"/>
    <property type="match status" value="1"/>
</dbReference>
<dbReference type="RefSeq" id="WP_150763583.1">
    <property type="nucleotide sequence ID" value="NZ_CABVHW010000002.1"/>
</dbReference>
<dbReference type="FunFam" id="1.10.10.10:FF:000001">
    <property type="entry name" value="LysR family transcriptional regulator"/>
    <property type="match status" value="1"/>
</dbReference>
<dbReference type="AlphaFoldDB" id="A0A5E7AX80"/>
<evidence type="ECO:0000256" key="4">
    <source>
        <dbReference type="ARBA" id="ARBA00023163"/>
    </source>
</evidence>
<name>A0A5E7AX80_PSEFL</name>
<dbReference type="PRINTS" id="PR00039">
    <property type="entry name" value="HTHLYSR"/>
</dbReference>
<evidence type="ECO:0000259" key="5">
    <source>
        <dbReference type="PROSITE" id="PS50931"/>
    </source>
</evidence>
<dbReference type="InterPro" id="IPR036388">
    <property type="entry name" value="WH-like_DNA-bd_sf"/>
</dbReference>